<dbReference type="Proteomes" id="UP000262004">
    <property type="component" value="Chromosome"/>
</dbReference>
<reference evidence="2 3" key="1">
    <citation type="submission" date="2018-04" db="EMBL/GenBank/DDBJ databases">
        <title>Complete genome sequence of Hydrogenophilus thermoluteolus TH-1.</title>
        <authorList>
            <person name="Arai H."/>
        </authorList>
    </citation>
    <scope>NUCLEOTIDE SEQUENCE [LARGE SCALE GENOMIC DNA]</scope>
    <source>
        <strain evidence="2 3">TH-1</strain>
    </source>
</reference>
<dbReference type="AlphaFoldDB" id="A0A2Z6DWU2"/>
<protein>
    <recommendedName>
        <fullName evidence="1">Porin domain-containing protein</fullName>
    </recommendedName>
</protein>
<dbReference type="EMBL" id="AP018558">
    <property type="protein sequence ID" value="BBD76936.1"/>
    <property type="molecule type" value="Genomic_DNA"/>
</dbReference>
<dbReference type="SUPFAM" id="SSF56935">
    <property type="entry name" value="Porins"/>
    <property type="match status" value="1"/>
</dbReference>
<evidence type="ECO:0000313" key="2">
    <source>
        <dbReference type="EMBL" id="BBD76936.1"/>
    </source>
</evidence>
<dbReference type="InterPro" id="IPR033900">
    <property type="entry name" value="Gram_neg_porin_domain"/>
</dbReference>
<dbReference type="Gene3D" id="2.40.160.10">
    <property type="entry name" value="Porin"/>
    <property type="match status" value="1"/>
</dbReference>
<keyword evidence="3" id="KW-1185">Reference proteome</keyword>
<dbReference type="InterPro" id="IPR023614">
    <property type="entry name" value="Porin_dom_sf"/>
</dbReference>
<dbReference type="GO" id="GO:0016020">
    <property type="term" value="C:membrane"/>
    <property type="evidence" value="ECO:0007669"/>
    <property type="project" value="InterPro"/>
</dbReference>
<name>A0A2Z6DWU2_HYDTE</name>
<evidence type="ECO:0000313" key="3">
    <source>
        <dbReference type="Proteomes" id="UP000262004"/>
    </source>
</evidence>
<organism evidence="2 3">
    <name type="scientific">Hydrogenophilus thermoluteolus</name>
    <name type="common">Pseudomonas hydrogenothermophila</name>
    <dbReference type="NCBI Taxonomy" id="297"/>
    <lineage>
        <taxon>Bacteria</taxon>
        <taxon>Pseudomonadati</taxon>
        <taxon>Pseudomonadota</taxon>
        <taxon>Hydrogenophilia</taxon>
        <taxon>Hydrogenophilales</taxon>
        <taxon>Hydrogenophilaceae</taxon>
        <taxon>Hydrogenophilus</taxon>
    </lineage>
</organism>
<dbReference type="KEGG" id="htl:HPTL_0668"/>
<evidence type="ECO:0000259" key="1">
    <source>
        <dbReference type="Pfam" id="PF13609"/>
    </source>
</evidence>
<accession>A0A2Z6DWU2</accession>
<dbReference type="Pfam" id="PF13609">
    <property type="entry name" value="Porin_4"/>
    <property type="match status" value="1"/>
</dbReference>
<dbReference type="GO" id="GO:0015288">
    <property type="term" value="F:porin activity"/>
    <property type="evidence" value="ECO:0007669"/>
    <property type="project" value="InterPro"/>
</dbReference>
<gene>
    <name evidence="2" type="ORF">HPTL_0668</name>
</gene>
<proteinExistence type="predicted"/>
<feature type="domain" description="Porin" evidence="1">
    <location>
        <begin position="25"/>
        <end position="157"/>
    </location>
</feature>
<sequence length="204" mass="22449">MSVDDAGTMDAGGKKVEAGWSKAGDVRAWEVAAGFSPAEHWEIGVAWDREKDHASRERDRGGSLSVKWVPVQTDTGWSVGALFELGHRQWRSHATDEKDTYQTMSALGLATYRTNAHVIHLNVGVARDTQSDENTAVWGLGYEYELAETVALLAQYYGEEGSSPVRGVGVRWTVAEGMKVGVMVDRTTGRDRETAVALSWAWEF</sequence>